<keyword evidence="2" id="KW-1185">Reference proteome</keyword>
<reference evidence="1" key="1">
    <citation type="journal article" date="2023" name="Mol. Phylogenet. Evol.">
        <title>Genome-scale phylogeny and comparative genomics of the fungal order Sordariales.</title>
        <authorList>
            <person name="Hensen N."/>
            <person name="Bonometti L."/>
            <person name="Westerberg I."/>
            <person name="Brannstrom I.O."/>
            <person name="Guillou S."/>
            <person name="Cros-Aarteil S."/>
            <person name="Calhoun S."/>
            <person name="Haridas S."/>
            <person name="Kuo A."/>
            <person name="Mondo S."/>
            <person name="Pangilinan J."/>
            <person name="Riley R."/>
            <person name="LaButti K."/>
            <person name="Andreopoulos B."/>
            <person name="Lipzen A."/>
            <person name="Chen C."/>
            <person name="Yan M."/>
            <person name="Daum C."/>
            <person name="Ng V."/>
            <person name="Clum A."/>
            <person name="Steindorff A."/>
            <person name="Ohm R.A."/>
            <person name="Martin F."/>
            <person name="Silar P."/>
            <person name="Natvig D.O."/>
            <person name="Lalanne C."/>
            <person name="Gautier V."/>
            <person name="Ament-Velasquez S.L."/>
            <person name="Kruys A."/>
            <person name="Hutchinson M.I."/>
            <person name="Powell A.J."/>
            <person name="Barry K."/>
            <person name="Miller A.N."/>
            <person name="Grigoriev I.V."/>
            <person name="Debuchy R."/>
            <person name="Gladieux P."/>
            <person name="Hiltunen Thoren M."/>
            <person name="Johannesson H."/>
        </authorList>
    </citation>
    <scope>NUCLEOTIDE SEQUENCE</scope>
    <source>
        <strain evidence="1">CBS 731.68</strain>
    </source>
</reference>
<evidence type="ECO:0000313" key="1">
    <source>
        <dbReference type="EMBL" id="KAK4127942.1"/>
    </source>
</evidence>
<protein>
    <submittedName>
        <fullName evidence="1">Uncharacterized protein</fullName>
    </submittedName>
</protein>
<dbReference type="EMBL" id="MU853224">
    <property type="protein sequence ID" value="KAK4127942.1"/>
    <property type="molecule type" value="Genomic_DNA"/>
</dbReference>
<evidence type="ECO:0000313" key="2">
    <source>
        <dbReference type="Proteomes" id="UP001302602"/>
    </source>
</evidence>
<dbReference type="AlphaFoldDB" id="A0AAN6Z7I7"/>
<comment type="caution">
    <text evidence="1">The sequence shown here is derived from an EMBL/GenBank/DDBJ whole genome shotgun (WGS) entry which is preliminary data.</text>
</comment>
<organism evidence="1 2">
    <name type="scientific">Parathielavia appendiculata</name>
    <dbReference type="NCBI Taxonomy" id="2587402"/>
    <lineage>
        <taxon>Eukaryota</taxon>
        <taxon>Fungi</taxon>
        <taxon>Dikarya</taxon>
        <taxon>Ascomycota</taxon>
        <taxon>Pezizomycotina</taxon>
        <taxon>Sordariomycetes</taxon>
        <taxon>Sordariomycetidae</taxon>
        <taxon>Sordariales</taxon>
        <taxon>Chaetomiaceae</taxon>
        <taxon>Parathielavia</taxon>
    </lineage>
</organism>
<dbReference type="Proteomes" id="UP001302602">
    <property type="component" value="Unassembled WGS sequence"/>
</dbReference>
<dbReference type="RefSeq" id="XP_062651713.1">
    <property type="nucleotide sequence ID" value="XM_062786352.1"/>
</dbReference>
<sequence>MVRNTQVLLQRHIRMAQLARWNLSLFHRSNARGNGIIGFQMNAAARPEMGSARKAVFGRWRCLDSFTFCKRQIVEVAKASGVTLLGRLGIWEIQYILCGGQFNTEW</sequence>
<reference evidence="1" key="2">
    <citation type="submission" date="2023-05" db="EMBL/GenBank/DDBJ databases">
        <authorList>
            <consortium name="Lawrence Berkeley National Laboratory"/>
            <person name="Steindorff A."/>
            <person name="Hensen N."/>
            <person name="Bonometti L."/>
            <person name="Westerberg I."/>
            <person name="Brannstrom I.O."/>
            <person name="Guillou S."/>
            <person name="Cros-Aarteil S."/>
            <person name="Calhoun S."/>
            <person name="Haridas S."/>
            <person name="Kuo A."/>
            <person name="Mondo S."/>
            <person name="Pangilinan J."/>
            <person name="Riley R."/>
            <person name="Labutti K."/>
            <person name="Andreopoulos B."/>
            <person name="Lipzen A."/>
            <person name="Chen C."/>
            <person name="Yanf M."/>
            <person name="Daum C."/>
            <person name="Ng V."/>
            <person name="Clum A."/>
            <person name="Ohm R."/>
            <person name="Martin F."/>
            <person name="Silar P."/>
            <person name="Natvig D."/>
            <person name="Lalanne C."/>
            <person name="Gautier V."/>
            <person name="Ament-Velasquez S.L."/>
            <person name="Kruys A."/>
            <person name="Hutchinson M.I."/>
            <person name="Powell A.J."/>
            <person name="Barry K."/>
            <person name="Miller A.N."/>
            <person name="Grigoriev I.V."/>
            <person name="Debuchy R."/>
            <person name="Gladieux P."/>
            <person name="Thoren M.H."/>
            <person name="Johannesson H."/>
        </authorList>
    </citation>
    <scope>NUCLEOTIDE SEQUENCE</scope>
    <source>
        <strain evidence="1">CBS 731.68</strain>
    </source>
</reference>
<gene>
    <name evidence="1" type="ORF">N657DRAFT_235936</name>
</gene>
<name>A0AAN6Z7I7_9PEZI</name>
<proteinExistence type="predicted"/>
<dbReference type="GeneID" id="87823118"/>
<accession>A0AAN6Z7I7</accession>